<dbReference type="AlphaFoldDB" id="X1T5E7"/>
<proteinExistence type="predicted"/>
<comment type="caution">
    <text evidence="1">The sequence shown here is derived from an EMBL/GenBank/DDBJ whole genome shotgun (WGS) entry which is preliminary data.</text>
</comment>
<protein>
    <submittedName>
        <fullName evidence="1">Uncharacterized protein</fullName>
    </submittedName>
</protein>
<name>X1T5E7_9ZZZZ</name>
<gene>
    <name evidence="1" type="ORF">S12H4_19920</name>
</gene>
<evidence type="ECO:0000313" key="1">
    <source>
        <dbReference type="EMBL" id="GAI86601.1"/>
    </source>
</evidence>
<reference evidence="1" key="1">
    <citation type="journal article" date="2014" name="Front. Microbiol.">
        <title>High frequency of phylogenetically diverse reductive dehalogenase-homologous genes in deep subseafloor sedimentary metagenomes.</title>
        <authorList>
            <person name="Kawai M."/>
            <person name="Futagami T."/>
            <person name="Toyoda A."/>
            <person name="Takaki Y."/>
            <person name="Nishi S."/>
            <person name="Hori S."/>
            <person name="Arai W."/>
            <person name="Tsubouchi T."/>
            <person name="Morono Y."/>
            <person name="Uchiyama I."/>
            <person name="Ito T."/>
            <person name="Fujiyama A."/>
            <person name="Inagaki F."/>
            <person name="Takami H."/>
        </authorList>
    </citation>
    <scope>NUCLEOTIDE SEQUENCE</scope>
    <source>
        <strain evidence="1">Expedition CK06-06</strain>
    </source>
</reference>
<sequence>NMWSEEEFEESGEHFEGYPFSEGDYILEGSDSWNPYKFEMSKDISFPYVNQFTVGVERALNADLSVAVNYIYRSNHDLLDMVLTNGEFESTQWTTYS</sequence>
<dbReference type="EMBL" id="BARW01010023">
    <property type="protein sequence ID" value="GAI86601.1"/>
    <property type="molecule type" value="Genomic_DNA"/>
</dbReference>
<feature type="non-terminal residue" evidence="1">
    <location>
        <position position="1"/>
    </location>
</feature>
<accession>X1T5E7</accession>
<organism evidence="1">
    <name type="scientific">marine sediment metagenome</name>
    <dbReference type="NCBI Taxonomy" id="412755"/>
    <lineage>
        <taxon>unclassified sequences</taxon>
        <taxon>metagenomes</taxon>
        <taxon>ecological metagenomes</taxon>
    </lineage>
</organism>